<dbReference type="InterPro" id="IPR046616">
    <property type="entry name" value="DUF6729"/>
</dbReference>
<organism evidence="2 3">
    <name type="scientific">Goodea atripinnis</name>
    <dbReference type="NCBI Taxonomy" id="208336"/>
    <lineage>
        <taxon>Eukaryota</taxon>
        <taxon>Metazoa</taxon>
        <taxon>Chordata</taxon>
        <taxon>Craniata</taxon>
        <taxon>Vertebrata</taxon>
        <taxon>Euteleostomi</taxon>
        <taxon>Actinopterygii</taxon>
        <taxon>Neopterygii</taxon>
        <taxon>Teleostei</taxon>
        <taxon>Neoteleostei</taxon>
        <taxon>Acanthomorphata</taxon>
        <taxon>Ovalentaria</taxon>
        <taxon>Atherinomorphae</taxon>
        <taxon>Cyprinodontiformes</taxon>
        <taxon>Goodeidae</taxon>
        <taxon>Goodea</taxon>
    </lineage>
</organism>
<evidence type="ECO:0000313" key="3">
    <source>
        <dbReference type="Proteomes" id="UP001476798"/>
    </source>
</evidence>
<feature type="non-terminal residue" evidence="2">
    <location>
        <position position="85"/>
    </location>
</feature>
<proteinExistence type="predicted"/>
<dbReference type="Proteomes" id="UP001476798">
    <property type="component" value="Unassembled WGS sequence"/>
</dbReference>
<evidence type="ECO:0000259" key="1">
    <source>
        <dbReference type="Pfam" id="PF20499"/>
    </source>
</evidence>
<dbReference type="PANTHER" id="PTHR24401:SF29">
    <property type="entry name" value="SI:CH211-243P7.3-RELATED"/>
    <property type="match status" value="1"/>
</dbReference>
<comment type="caution">
    <text evidence="2">The sequence shown here is derived from an EMBL/GenBank/DDBJ whole genome shotgun (WGS) entry which is preliminary data.</text>
</comment>
<evidence type="ECO:0000313" key="2">
    <source>
        <dbReference type="EMBL" id="MEQ2179636.1"/>
    </source>
</evidence>
<accession>A0ABV0P847</accession>
<keyword evidence="3" id="KW-1185">Reference proteome</keyword>
<reference evidence="2 3" key="1">
    <citation type="submission" date="2021-06" db="EMBL/GenBank/DDBJ databases">
        <authorList>
            <person name="Palmer J.M."/>
        </authorList>
    </citation>
    <scope>NUCLEOTIDE SEQUENCE [LARGE SCALE GENOMIC DNA]</scope>
    <source>
        <strain evidence="2 3">GA_2019</strain>
        <tissue evidence="2">Muscle</tissue>
    </source>
</reference>
<feature type="domain" description="DUF6729" evidence="1">
    <location>
        <begin position="22"/>
        <end position="78"/>
    </location>
</feature>
<dbReference type="PANTHER" id="PTHR24401">
    <property type="entry name" value="SI:CH211-243P7.3-RELATED"/>
    <property type="match status" value="1"/>
</dbReference>
<dbReference type="EMBL" id="JAHRIO010063489">
    <property type="protein sequence ID" value="MEQ2179636.1"/>
    <property type="molecule type" value="Genomic_DNA"/>
</dbReference>
<gene>
    <name evidence="2" type="ORF">GOODEAATRI_027204</name>
</gene>
<protein>
    <recommendedName>
        <fullName evidence="1">DUF6729 domain-containing protein</fullName>
    </recommendedName>
</protein>
<name>A0ABV0P847_9TELE</name>
<dbReference type="Pfam" id="PF20499">
    <property type="entry name" value="DUF6729"/>
    <property type="match status" value="1"/>
</dbReference>
<feature type="non-terminal residue" evidence="2">
    <location>
        <position position="1"/>
    </location>
</feature>
<sequence>RAPNGTLILKASREAEGVGPHKGAMTKAGLYRTIRRVLDIDGWHLMATEYLECRRCKKEVGGWSQGIVGQLPPPIAACFLLYSRT</sequence>